<dbReference type="InterPro" id="IPR036520">
    <property type="entry name" value="UPF0759_sf"/>
</dbReference>
<name>A0ABT1QV99_9GAMM</name>
<comment type="caution">
    <text evidence="1">The sequence shown here is derived from an EMBL/GenBank/DDBJ whole genome shotgun (WGS) entry which is preliminary data.</text>
</comment>
<dbReference type="EMBL" id="JANFQO010000015">
    <property type="protein sequence ID" value="MCQ4166209.1"/>
    <property type="molecule type" value="Genomic_DNA"/>
</dbReference>
<dbReference type="PANTHER" id="PTHR30348:SF4">
    <property type="entry name" value="DUF72 DOMAIN-CONTAINING PROTEIN"/>
    <property type="match status" value="1"/>
</dbReference>
<evidence type="ECO:0000313" key="2">
    <source>
        <dbReference type="Proteomes" id="UP001165498"/>
    </source>
</evidence>
<reference evidence="1" key="1">
    <citation type="submission" date="2022-07" db="EMBL/GenBank/DDBJ databases">
        <title>Tahibacter sp., a new gammaproteobacterium isolated from the silt sample collected at pig farm.</title>
        <authorList>
            <person name="Chen H."/>
        </authorList>
    </citation>
    <scope>NUCLEOTIDE SEQUENCE</scope>
    <source>
        <strain evidence="1">P2K</strain>
    </source>
</reference>
<proteinExistence type="predicted"/>
<dbReference type="PANTHER" id="PTHR30348">
    <property type="entry name" value="UNCHARACTERIZED PROTEIN YECE"/>
    <property type="match status" value="1"/>
</dbReference>
<keyword evidence="2" id="KW-1185">Reference proteome</keyword>
<sequence>MSQQILAGASGYSFKEWKGAFYPARLAAADMLAYYGERLPTVEINSSFYALPKAESLQRWAQTVPDAFRFAVKAPAAVTHKSRLKPDADDMLAAFYTVLEHLGDKRGPVLFQLPPNLKQDLPRLEAFLQRLPPDHRATFEFRHDSWFDAAVYARLREAGAALCVSEREDATPPPLVETAAWGYLRLRLEQYDEAALAAWLARIRATRWEKVYVYFMHEPTAPAYAALLAALAAH</sequence>
<protein>
    <submittedName>
        <fullName evidence="1">DUF72 domain-containing protein</fullName>
    </submittedName>
</protein>
<organism evidence="1 2">
    <name type="scientific">Tahibacter harae</name>
    <dbReference type="NCBI Taxonomy" id="2963937"/>
    <lineage>
        <taxon>Bacteria</taxon>
        <taxon>Pseudomonadati</taxon>
        <taxon>Pseudomonadota</taxon>
        <taxon>Gammaproteobacteria</taxon>
        <taxon>Lysobacterales</taxon>
        <taxon>Rhodanobacteraceae</taxon>
        <taxon>Tahibacter</taxon>
    </lineage>
</organism>
<dbReference type="Pfam" id="PF01904">
    <property type="entry name" value="DUF72"/>
    <property type="match status" value="1"/>
</dbReference>
<evidence type="ECO:0000313" key="1">
    <source>
        <dbReference type="EMBL" id="MCQ4166209.1"/>
    </source>
</evidence>
<dbReference type="RefSeq" id="WP_255915401.1">
    <property type="nucleotide sequence ID" value="NZ_JANFQO010000015.1"/>
</dbReference>
<gene>
    <name evidence="1" type="ORF">NM961_15925</name>
</gene>
<accession>A0ABT1QV99</accession>
<dbReference type="Proteomes" id="UP001165498">
    <property type="component" value="Unassembled WGS sequence"/>
</dbReference>
<dbReference type="Gene3D" id="3.20.20.410">
    <property type="entry name" value="Protein of unknown function UPF0759"/>
    <property type="match status" value="1"/>
</dbReference>
<dbReference type="InterPro" id="IPR002763">
    <property type="entry name" value="DUF72"/>
</dbReference>
<dbReference type="SUPFAM" id="SSF117396">
    <property type="entry name" value="TM1631-like"/>
    <property type="match status" value="1"/>
</dbReference>